<gene>
    <name evidence="8" type="ORF">LCGC14_2549800</name>
</gene>
<dbReference type="PANTHER" id="PTHR32322">
    <property type="entry name" value="INNER MEMBRANE TRANSPORTER"/>
    <property type="match status" value="1"/>
</dbReference>
<evidence type="ECO:0000256" key="6">
    <source>
        <dbReference type="SAM" id="Phobius"/>
    </source>
</evidence>
<evidence type="ECO:0000259" key="7">
    <source>
        <dbReference type="Pfam" id="PF00892"/>
    </source>
</evidence>
<organism evidence="8">
    <name type="scientific">marine sediment metagenome</name>
    <dbReference type="NCBI Taxonomy" id="412755"/>
    <lineage>
        <taxon>unclassified sequences</taxon>
        <taxon>metagenomes</taxon>
        <taxon>ecological metagenomes</taxon>
    </lineage>
</organism>
<dbReference type="EMBL" id="LAZR01041814">
    <property type="protein sequence ID" value="KKL11038.1"/>
    <property type="molecule type" value="Genomic_DNA"/>
</dbReference>
<comment type="caution">
    <text evidence="8">The sequence shown here is derived from an EMBL/GenBank/DDBJ whole genome shotgun (WGS) entry which is preliminary data.</text>
</comment>
<evidence type="ECO:0000256" key="1">
    <source>
        <dbReference type="ARBA" id="ARBA00004651"/>
    </source>
</evidence>
<evidence type="ECO:0000256" key="4">
    <source>
        <dbReference type="ARBA" id="ARBA00022989"/>
    </source>
</evidence>
<keyword evidence="4 6" id="KW-1133">Transmembrane helix</keyword>
<dbReference type="PANTHER" id="PTHR32322:SF18">
    <property type="entry name" value="S-ADENOSYLMETHIONINE_S-ADENOSYLHOMOCYSTEINE TRANSPORTER"/>
    <property type="match status" value="1"/>
</dbReference>
<evidence type="ECO:0000256" key="2">
    <source>
        <dbReference type="ARBA" id="ARBA00022475"/>
    </source>
</evidence>
<feature type="transmembrane region" description="Helical" evidence="6">
    <location>
        <begin position="269"/>
        <end position="286"/>
    </location>
</feature>
<feature type="transmembrane region" description="Helical" evidence="6">
    <location>
        <begin position="217"/>
        <end position="236"/>
    </location>
</feature>
<evidence type="ECO:0000256" key="5">
    <source>
        <dbReference type="ARBA" id="ARBA00023136"/>
    </source>
</evidence>
<feature type="transmembrane region" description="Helical" evidence="6">
    <location>
        <begin position="140"/>
        <end position="164"/>
    </location>
</feature>
<keyword evidence="3 6" id="KW-0812">Transmembrane</keyword>
<dbReference type="InterPro" id="IPR000620">
    <property type="entry name" value="EamA_dom"/>
</dbReference>
<comment type="subcellular location">
    <subcellularLocation>
        <location evidence="1">Cell membrane</location>
        <topology evidence="1">Multi-pass membrane protein</topology>
    </subcellularLocation>
</comment>
<feature type="transmembrane region" description="Helical" evidence="6">
    <location>
        <begin position="22"/>
        <end position="42"/>
    </location>
</feature>
<dbReference type="GO" id="GO:0005886">
    <property type="term" value="C:plasma membrane"/>
    <property type="evidence" value="ECO:0007669"/>
    <property type="project" value="UniProtKB-SubCell"/>
</dbReference>
<feature type="domain" description="EamA" evidence="7">
    <location>
        <begin position="147"/>
        <end position="286"/>
    </location>
</feature>
<reference evidence="8" key="1">
    <citation type="journal article" date="2015" name="Nature">
        <title>Complex archaea that bridge the gap between prokaryotes and eukaryotes.</title>
        <authorList>
            <person name="Spang A."/>
            <person name="Saw J.H."/>
            <person name="Jorgensen S.L."/>
            <person name="Zaremba-Niedzwiedzka K."/>
            <person name="Martijn J."/>
            <person name="Lind A.E."/>
            <person name="van Eijk R."/>
            <person name="Schleper C."/>
            <person name="Guy L."/>
            <person name="Ettema T.J."/>
        </authorList>
    </citation>
    <scope>NUCLEOTIDE SEQUENCE</scope>
</reference>
<protein>
    <recommendedName>
        <fullName evidence="7">EamA domain-containing protein</fullName>
    </recommendedName>
</protein>
<evidence type="ECO:0000256" key="3">
    <source>
        <dbReference type="ARBA" id="ARBA00022692"/>
    </source>
</evidence>
<dbReference type="AlphaFoldDB" id="A0A0F9DGB0"/>
<feature type="non-terminal residue" evidence="8">
    <location>
        <position position="1"/>
    </location>
</feature>
<feature type="domain" description="EamA" evidence="7">
    <location>
        <begin position="3"/>
        <end position="126"/>
    </location>
</feature>
<name>A0A0F9DGB0_9ZZZZ</name>
<accession>A0A0F9DGB0</accession>
<dbReference type="SUPFAM" id="SSF103481">
    <property type="entry name" value="Multidrug resistance efflux transporter EmrE"/>
    <property type="match status" value="2"/>
</dbReference>
<evidence type="ECO:0000313" key="8">
    <source>
        <dbReference type="EMBL" id="KKL11038.1"/>
    </source>
</evidence>
<feature type="transmembrane region" description="Helical" evidence="6">
    <location>
        <begin position="87"/>
        <end position="104"/>
    </location>
</feature>
<feature type="transmembrane region" description="Helical" evidence="6">
    <location>
        <begin position="243"/>
        <end position="263"/>
    </location>
</feature>
<feature type="transmembrane region" description="Helical" evidence="6">
    <location>
        <begin position="111"/>
        <end position="128"/>
    </location>
</feature>
<feature type="transmembrane region" description="Helical" evidence="6">
    <location>
        <begin position="54"/>
        <end position="75"/>
    </location>
</feature>
<feature type="transmembrane region" description="Helical" evidence="6">
    <location>
        <begin position="176"/>
        <end position="197"/>
    </location>
</feature>
<dbReference type="InterPro" id="IPR050638">
    <property type="entry name" value="AA-Vitamin_Transporters"/>
</dbReference>
<proteinExistence type="predicted"/>
<keyword evidence="5 6" id="KW-0472">Membrane</keyword>
<sequence>LFAMWSSCFAIGKMAIFSSTPLFFTAIRMLFASILILGFMLLKKKSQLKVSKKQLGAICLLAVLSMYLNNALEFYGLKYISASKTCFIYSLTPIFAAILSYFHFKEKLTPMKILGMAVALIGIIPVFFMQSGSEKLNSSFFHLSLPEIAVIVAVFLSVYGWILLRKLVKDNSVSPLTANGLGMLLGGIFAITHSLLLDKWSPIPVAAGHSGAFNQGIVFYTIISNVICYNLYGYLLKRFTATFMSFVGLLSPIFASFSEWILLKTPPSPLILGSTCVIIFGLWLVYKAELKQGYIVKSKKVNEPAVN</sequence>
<dbReference type="Gene3D" id="1.10.3730.20">
    <property type="match status" value="1"/>
</dbReference>
<dbReference type="InterPro" id="IPR037185">
    <property type="entry name" value="EmrE-like"/>
</dbReference>
<keyword evidence="2" id="KW-1003">Cell membrane</keyword>
<dbReference type="Pfam" id="PF00892">
    <property type="entry name" value="EamA"/>
    <property type="match status" value="2"/>
</dbReference>